<evidence type="ECO:0000256" key="1">
    <source>
        <dbReference type="SAM" id="Coils"/>
    </source>
</evidence>
<sequence length="723" mass="84086">MDYNHITKQKHLFTPGSTKKCQSQNKPTKPENEKQKVNTKAASTAVKPKPFVIPTSSKIHSDVQSQCSSVHSVRSFATPKPLKTTCTIKAPSSLKKKNDQTNSKIKNETEKELIKSQEVEIRNKDHTIAEYTKQIEEFKQTIAQLEKEVKEVRQNNLNHLDRQFSQITIEDLELQQDQIETVVQNGDNYLINQMNNKIYELEKQCQKLEQEVTDKQLALRSVEEIITIRDSLCQDLQLKLTKAETDLEETIQRLEMVKGHHALALEANESIRREYKVELETLKSKLEEEKQTIINKSKSDQENLKSNYKSLIESIKNQMLKEKDEALQELQHELISKDNEMKAKIEQINEATREKLRLCEIQFEERTRSIQDDCTQQQIKIEYLENEARDLKYKITIISEEKMSLQKEMNSLKVENESLNKEKQILIEERDELKEDAKKRLIDFENEKNKLTVEVDKAIKDKNKFETSLSVTRDIVEVLTMRLRESDNELEHLEDKIQTLMNTKEILENELENYKTTLNNTAMECNEYKEALVNILKSKAALAKEHNRIMEHNVSLIESLQNVEKEAYRELGTIKNELIEDVELLKKESNSQIQLLREEVEKKRKLCELATEHAGQATVAAEQSRVLLAQAAAEINRLETENQCLQQQIQDQQSLVVELSLLRQENEELTMTVAKQSSIIDKMKKDSEQLQYKPKSPSVLRKASKIGKENLQTIISPLRERNH</sequence>
<feature type="coiled-coil region" evidence="1">
    <location>
        <begin position="121"/>
        <end position="162"/>
    </location>
</feature>
<feature type="coiled-coil region" evidence="1">
    <location>
        <begin position="191"/>
        <end position="354"/>
    </location>
</feature>
<evidence type="ECO:0000313" key="3">
    <source>
        <dbReference type="EMBL" id="SOQ36557.1"/>
    </source>
</evidence>
<feature type="region of interest" description="Disordered" evidence="2">
    <location>
        <begin position="1"/>
        <end position="45"/>
    </location>
</feature>
<organism evidence="3">
    <name type="scientific">Spodoptera frugiperda</name>
    <name type="common">Fall armyworm</name>
    <dbReference type="NCBI Taxonomy" id="7108"/>
    <lineage>
        <taxon>Eukaryota</taxon>
        <taxon>Metazoa</taxon>
        <taxon>Ecdysozoa</taxon>
        <taxon>Arthropoda</taxon>
        <taxon>Hexapoda</taxon>
        <taxon>Insecta</taxon>
        <taxon>Pterygota</taxon>
        <taxon>Neoptera</taxon>
        <taxon>Endopterygota</taxon>
        <taxon>Lepidoptera</taxon>
        <taxon>Glossata</taxon>
        <taxon>Ditrysia</taxon>
        <taxon>Noctuoidea</taxon>
        <taxon>Noctuidae</taxon>
        <taxon>Amphipyrinae</taxon>
        <taxon>Spodoptera</taxon>
    </lineage>
</organism>
<protein>
    <submittedName>
        <fullName evidence="3">SFRICE_000168</fullName>
    </submittedName>
</protein>
<dbReference type="AlphaFoldDB" id="A0A2H1V6W2"/>
<accession>A0A2H1V6W2</accession>
<feature type="compositionally biased region" description="Polar residues" evidence="2">
    <location>
        <begin position="15"/>
        <end position="27"/>
    </location>
</feature>
<keyword evidence="1" id="KW-0175">Coiled coil</keyword>
<feature type="coiled-coil region" evidence="1">
    <location>
        <begin position="557"/>
        <end position="655"/>
    </location>
</feature>
<gene>
    <name evidence="3" type="ORF">SFRICE_000168</name>
</gene>
<reference evidence="3" key="1">
    <citation type="submission" date="2016-07" db="EMBL/GenBank/DDBJ databases">
        <authorList>
            <person name="Bretaudeau A."/>
        </authorList>
    </citation>
    <scope>NUCLEOTIDE SEQUENCE</scope>
    <source>
        <strain evidence="3">Rice</strain>
        <tissue evidence="3">Whole body</tissue>
    </source>
</reference>
<dbReference type="EMBL" id="ODYU01000982">
    <property type="protein sequence ID" value="SOQ36557.1"/>
    <property type="molecule type" value="Genomic_DNA"/>
</dbReference>
<evidence type="ECO:0000256" key="2">
    <source>
        <dbReference type="SAM" id="MobiDB-lite"/>
    </source>
</evidence>
<feature type="coiled-coil region" evidence="1">
    <location>
        <begin position="395"/>
        <end position="531"/>
    </location>
</feature>
<proteinExistence type="predicted"/>
<name>A0A2H1V6W2_SPOFR</name>